<dbReference type="SUPFAM" id="SSF47113">
    <property type="entry name" value="Histone-fold"/>
    <property type="match status" value="1"/>
</dbReference>
<dbReference type="InterPro" id="IPR000717">
    <property type="entry name" value="PCI_dom"/>
</dbReference>
<dbReference type="PANTHER" id="PTHR34536">
    <property type="entry name" value="DENTIN SIALOPHOSPHOPROTEIN-LIKE PROTEIN"/>
    <property type="match status" value="1"/>
</dbReference>
<feature type="compositionally biased region" description="Low complexity" evidence="10">
    <location>
        <begin position="2116"/>
        <end position="2131"/>
    </location>
</feature>
<feature type="region of interest" description="Disordered" evidence="10">
    <location>
        <begin position="2347"/>
        <end position="2436"/>
    </location>
</feature>
<feature type="compositionally biased region" description="Polar residues" evidence="10">
    <location>
        <begin position="1864"/>
        <end position="1889"/>
    </location>
</feature>
<feature type="compositionally biased region" description="Polar residues" evidence="10">
    <location>
        <begin position="1842"/>
        <end position="1854"/>
    </location>
</feature>
<feature type="compositionally biased region" description="Polar residues" evidence="10">
    <location>
        <begin position="1936"/>
        <end position="1945"/>
    </location>
</feature>
<feature type="region of interest" description="Disordered" evidence="10">
    <location>
        <begin position="1842"/>
        <end position="1904"/>
    </location>
</feature>
<dbReference type="GO" id="GO:0046982">
    <property type="term" value="F:protein heterodimerization activity"/>
    <property type="evidence" value="ECO:0007669"/>
    <property type="project" value="InterPro"/>
</dbReference>
<gene>
    <name evidence="12" type="ORF">NC653_026159</name>
</gene>
<sequence length="2824" mass="311771">MDTENPPQVLPSGCVYSTKKNMSGRGKGGKGLGKGGAKRHRKVLRDNIQGITKPAIRRLARRGGVKRISGLIYEETRGVLKIFLENVIRDAVTYTEHARRKTVTAMDVVYALKRQGRTLYGFGGVVEGPTHIEDFQNFKHVSIIRLVSGPLGVFNTLTATTKTKKSNYKKDRGYFISPNPEQQLIKAIFDSPALSLSLSLSLSIYLCFFQEVAKKHLELFSLQNHSHSFSNQGCERANFEVMPVTGNEEAGVKPLAWQSSLNIAGVPIKKRRFIWPPSPPRGEQSVPLVENDSVQKEPGRTFVESTLSNASVAASSDLCNPCENSVLEENKNRLDGIVLMNIANCSVGKVEELNQTIQSDSLAEFGKEEKLVVAEKYGQATLISAKNELNIEDSKGKEIHSQQISDGKCKSETPIVSETSQFSLGLKEHDVLSFECYSNVGSQNHENAGAVSSNLSLSKGESGIQHKMYNILATDSTDLRTNRSNWDLNTTADTWDGSTSDEHAAQVTADAWNRVGVIHDITTGIIGTGIAKERQLLDGSECRLSFPQTFSECAKECTSEDSLHLRLSPSFPSFNLSKESSSSSANKESQVIPNINLPGVLLSAGNATMVNSRTIKSEPFDGSFKHDLGGAKVNPFDFFVKRELVEKGSPETAKSSAFVSLKLAGQGFIKPEPFPDGKPEIPRMIEGVSIQPDKHVLQGHDTGGQAPCSTGKQVLQGQDTGGHAPCSTSKQELQGQDTGGQAPSCSTNDWAREGQDILAKPTCSTGLSISGNASECLEHTKCAEGVLLRKEIVKEACESAGQVSSEMVYIPVGHSGNELNASVKIDTAITEGRNVDIPEQCELNFTEEVPAGSHGNDEGSVTDEEKINLSGDMLEEDTYGSGYESDGHSMAMDIEEEHREHEYEDGEVQDPRLQAVTECQKFEGKDVSHGNCGNSEHEKVNSELAVAGHHISSHVEENDSKIKVSENNEDTVKECITTTTEDADNAIMKNSSTVEIPSCGEDQERATTIIQRKSLDTSGQKDDLMGPGADLSPVQGITGAQGTLVSIEQSSDKNTKTNDVEKNELPEVEASLNGRDMAKDVSSGRSRIINLSRASNSSSPGKTRSISGRTLPSHRERLPDMLLESGKLHPRGRDENYFDGPRRFPRERHQEHFPRNSRMNFVHGRGRMSSRIDTLRGDRDSERNYASEIYTGSSDFAVRRHKYASAVAEADSSVNYNIGPDGAFVGTARGGRKLLDDETPLFRHVPSRRRSPRGRYGPAARGTQMLHRVPRNIGEDGSEVAGVRHAENTRGFPDDGTDHAFTRPQPSYEGLDGHFVQGTRNYSSVQRRTPPQVRSKSPIRSRSPCLWSSARRRSPDGFGAASEFSSRRSPIYRIGRVRSPDHPGFPREMVVRRNGSPPFLSRPNDTREMDLGRDHGHPRSIISNRGQTGRVLLRNGRRFGITDLRERRDGDEFFGGPMHSGRFQELGGDGNVEDRRRFSERRGPVRTFKPFNGADGENFRLNAVDGPRPLRFFPEDDPEFHERANLREREFDGQIKNCPGNAPRRPRGIEERAGNYRHGGHVLGDDGFDDISPMKRKSLIDKCQMPPSFNTDTFSHQMTWMPSFSKVFSAWHADYAWWVGVGMQQGVVGTWSDSEAIKEALIKSACNCFELNSMNCWKLKCQAMLVACLISCICQPLSSVLMSCLQWIRLNYYLLLGICLKGSMSGNLSFSGCNFVVLFGRQQMTAMLHGGLRCLLGDSATALLRYTACGVRLETDWVVFFKGVGHCCPGERITMLLFPGLLGSLYEIDPKFPALHPRTRTPWVMKMMMMNQGVNAQTIASVDPNSLEGRYVVDANQGKTSYIPSVNGSETAPWTTHRVDNHSTENGILSNSSYHHDQQTQQPARNAQDSLNTTSLSSSSTQETTNVVQDYSSYAAYNPTDPYGYGSTGYATSYYNNGYQQQTNHPYSQQQPNHSYSQQQQPSHSYSQQQQPSHSYSQQQQPSHSYSQQQQPSHSYSSTNTGSYSGTTSYSTTYYNPGDYQTAGGYPSSGYNNQTTLWNDSNYANYTSQQYSTYAPDTTSAYSSGTAASTSMNNEQHYKQWADYYSQTEVICAPGTEHLSAASTSNQGSAVSGVYPTSSTQPPSSFTPTSQRTESASSDLPSLQTSATISSAHDGWKQGAPSFQIHHASPTQPHFQYSLDSKASYDNFQEQQQTAHQGPNSQFPAAHQVTQSYQSPLPNAPSLDTRRVNMMQIPTNPRIASNLALGLSKTDKDGSMTNAAAKPAYISVSMPNPNNKVLSNDTTISMLKPGMFPKSLCRYVERAFDLCKDDTQRIITKATANGTLNTLDWDAEPLFAIPNSEAVNVESSQYSTPFSSVPKYKRSPSRRSKSRWEPLPEEKSVDKSVSTSNDIVKYGGWDRKAPSANSESKENAVNNVKFSLSEQKLPRKNNQRPVKRQHLADGLDAAYNDASSDSDKEQGLTAYYSSAISIANTPEEKKKRESRSKRFEKGQGYRTEVNYFKPKNAGAGNFYSRRASASMLSNSFDDSGSKAVEDIDWDALTVKGTCQEIEKRFLRLTSAPDPSTVRPEEVLEKALLMVQNSQKNYLYKCDQLKSIRQDLTVQRIQNQLTVKVYETHARLALEAGDLPEYNQCQSQLKTLYAEGIEGCHMEFAAYNLLCVILHSNNNRDLVSSMSRLTEGTKKDKAVKHALAVRAAVTSGNYVMFFRLYKEAPNLNTCLMDLYVEKMRYKAVSCMSWSYRPTIPVLGFSSSSDGNDEKDSDRSGLEECVEWMKAHGACLTTDNNGEMQLDAKASSSSLYMPEPEDAVAHGDANLAVNDFLTRTSL</sequence>
<evidence type="ECO:0000256" key="6">
    <source>
        <dbReference type="ARBA" id="ARBA00023125"/>
    </source>
</evidence>
<keyword evidence="5 9" id="KW-0158">Chromosome</keyword>
<dbReference type="GO" id="GO:0003677">
    <property type="term" value="F:DNA binding"/>
    <property type="evidence" value="ECO:0007669"/>
    <property type="project" value="UniProtKB-KW"/>
</dbReference>
<feature type="domain" description="PCI" evidence="11">
    <location>
        <begin position="2625"/>
        <end position="2804"/>
    </location>
</feature>
<dbReference type="Gene3D" id="1.25.40.990">
    <property type="match status" value="1"/>
</dbReference>
<evidence type="ECO:0000256" key="8">
    <source>
        <dbReference type="ARBA" id="ARBA00023269"/>
    </source>
</evidence>
<keyword evidence="6 9" id="KW-0238">DNA-binding</keyword>
<keyword evidence="7 9" id="KW-0539">Nucleus</keyword>
<organism evidence="12 13">
    <name type="scientific">Populus alba x Populus x berolinensis</name>
    <dbReference type="NCBI Taxonomy" id="444605"/>
    <lineage>
        <taxon>Eukaryota</taxon>
        <taxon>Viridiplantae</taxon>
        <taxon>Streptophyta</taxon>
        <taxon>Embryophyta</taxon>
        <taxon>Tracheophyta</taxon>
        <taxon>Spermatophyta</taxon>
        <taxon>Magnoliopsida</taxon>
        <taxon>eudicotyledons</taxon>
        <taxon>Gunneridae</taxon>
        <taxon>Pentapetalae</taxon>
        <taxon>rosids</taxon>
        <taxon>fabids</taxon>
        <taxon>Malpighiales</taxon>
        <taxon>Salicaceae</taxon>
        <taxon>Saliceae</taxon>
        <taxon>Populus</taxon>
    </lineage>
</organism>
<dbReference type="GO" id="GO:0005634">
    <property type="term" value="C:nucleus"/>
    <property type="evidence" value="ECO:0007669"/>
    <property type="project" value="UniProtKB-SubCell"/>
</dbReference>
<comment type="similarity">
    <text evidence="4 9">Belongs to the histone H4 family.</text>
</comment>
<dbReference type="FunFam" id="1.25.40.990:FF:000005">
    <property type="entry name" value="Putative SAC3/GANP family protein"/>
    <property type="match status" value="1"/>
</dbReference>
<dbReference type="GO" id="GO:0030527">
    <property type="term" value="F:structural constituent of chromatin"/>
    <property type="evidence" value="ECO:0007669"/>
    <property type="project" value="InterPro"/>
</dbReference>
<dbReference type="PROSITE" id="PS00047">
    <property type="entry name" value="HISTONE_H4"/>
    <property type="match status" value="1"/>
</dbReference>
<feature type="region of interest" description="Disordered" evidence="10">
    <location>
        <begin position="1375"/>
        <end position="1405"/>
    </location>
</feature>
<evidence type="ECO:0000256" key="10">
    <source>
        <dbReference type="SAM" id="MobiDB-lite"/>
    </source>
</evidence>
<keyword evidence="8 9" id="KW-0544">Nucleosome core</keyword>
<feature type="region of interest" description="Disordered" evidence="10">
    <location>
        <begin position="1450"/>
        <end position="1472"/>
    </location>
</feature>
<dbReference type="CDD" id="cd22912">
    <property type="entry name" value="HFD_H4"/>
    <property type="match status" value="1"/>
</dbReference>
<feature type="region of interest" description="Disordered" evidence="10">
    <location>
        <begin position="1078"/>
        <end position="1114"/>
    </location>
</feature>
<dbReference type="PRINTS" id="PR00623">
    <property type="entry name" value="HISTONEH4"/>
</dbReference>
<reference evidence="12" key="1">
    <citation type="journal article" date="2023" name="Mol. Ecol. Resour.">
        <title>Chromosome-level genome assembly of a triploid poplar Populus alba 'Berolinensis'.</title>
        <authorList>
            <person name="Chen S."/>
            <person name="Yu Y."/>
            <person name="Wang X."/>
            <person name="Wang S."/>
            <person name="Zhang T."/>
            <person name="Zhou Y."/>
            <person name="He R."/>
            <person name="Meng N."/>
            <person name="Wang Y."/>
            <person name="Liu W."/>
            <person name="Liu Z."/>
            <person name="Liu J."/>
            <person name="Guo Q."/>
            <person name="Huang H."/>
            <person name="Sederoff R.R."/>
            <person name="Wang G."/>
            <person name="Qu G."/>
            <person name="Chen S."/>
        </authorList>
    </citation>
    <scope>NUCLEOTIDE SEQUENCE</scope>
    <source>
        <strain evidence="12">SC-2020</strain>
    </source>
</reference>
<dbReference type="PROSITE" id="PS50250">
    <property type="entry name" value="PCI"/>
    <property type="match status" value="1"/>
</dbReference>
<dbReference type="FunFam" id="1.10.20.10:FF:000002">
    <property type="entry name" value="Histone H4"/>
    <property type="match status" value="1"/>
</dbReference>
<dbReference type="PANTHER" id="PTHR34536:SF4">
    <property type="entry name" value="BTZ DOMAIN-CONTAINING PROTEIN"/>
    <property type="match status" value="1"/>
</dbReference>
<feature type="compositionally biased region" description="Basic and acidic residues" evidence="10">
    <location>
        <begin position="1378"/>
        <end position="1391"/>
    </location>
</feature>
<protein>
    <recommendedName>
        <fullName evidence="9">Histone H4</fullName>
    </recommendedName>
</protein>
<evidence type="ECO:0000256" key="4">
    <source>
        <dbReference type="ARBA" id="ARBA00006564"/>
    </source>
</evidence>
<evidence type="ECO:0000313" key="12">
    <source>
        <dbReference type="EMBL" id="KAJ6983258.1"/>
    </source>
</evidence>
<accession>A0AAD6QAT0</accession>
<feature type="compositionally biased region" description="Low complexity" evidence="10">
    <location>
        <begin position="1946"/>
        <end position="2003"/>
    </location>
</feature>
<dbReference type="InterPro" id="IPR005062">
    <property type="entry name" value="SAC3/GANP/THP3_conserved"/>
</dbReference>
<feature type="compositionally biased region" description="Polar residues" evidence="10">
    <location>
        <begin position="1318"/>
        <end position="1340"/>
    </location>
</feature>
<feature type="compositionally biased region" description="Basic residues" evidence="10">
    <location>
        <begin position="2359"/>
        <end position="2369"/>
    </location>
</feature>
<dbReference type="Pfam" id="PF03399">
    <property type="entry name" value="SAC3_GANP"/>
    <property type="match status" value="1"/>
</dbReference>
<dbReference type="GO" id="GO:0000786">
    <property type="term" value="C:nucleosome"/>
    <property type="evidence" value="ECO:0007669"/>
    <property type="project" value="UniProtKB-KW"/>
</dbReference>
<feature type="compositionally biased region" description="Polar residues" evidence="10">
    <location>
        <begin position="2403"/>
        <end position="2422"/>
    </location>
</feature>
<evidence type="ECO:0000256" key="3">
    <source>
        <dbReference type="ARBA" id="ARBA00004286"/>
    </source>
</evidence>
<comment type="subunit">
    <text evidence="9">The nucleosome is a histone octamer containing two molecules each of H2A, H2B, H3 and H4 assembled in one H3-H4 heterotetramer and two H2A-H2B heterodimers. The octamer wraps approximately 147 bp of DNA.</text>
</comment>
<feature type="compositionally biased region" description="Polar residues" evidence="10">
    <location>
        <begin position="726"/>
        <end position="746"/>
    </location>
</feature>
<feature type="region of interest" description="Disordered" evidence="10">
    <location>
        <begin position="1936"/>
        <end position="2003"/>
    </location>
</feature>
<dbReference type="EMBL" id="JAQIZT010000010">
    <property type="protein sequence ID" value="KAJ6983258.1"/>
    <property type="molecule type" value="Genomic_DNA"/>
</dbReference>
<feature type="region of interest" description="Disordered" evidence="10">
    <location>
        <begin position="1287"/>
        <end position="1363"/>
    </location>
</feature>
<keyword evidence="13" id="KW-1185">Reference proteome</keyword>
<feature type="compositionally biased region" description="Polar residues" evidence="10">
    <location>
        <begin position="2101"/>
        <end position="2110"/>
    </location>
</feature>
<feature type="compositionally biased region" description="Basic and acidic residues" evidence="10">
    <location>
        <begin position="2370"/>
        <end position="2382"/>
    </location>
</feature>
<feature type="compositionally biased region" description="Polar residues" evidence="10">
    <location>
        <begin position="1092"/>
        <end position="1110"/>
    </location>
</feature>
<evidence type="ECO:0000256" key="9">
    <source>
        <dbReference type="RuleBase" id="RU000528"/>
    </source>
</evidence>
<evidence type="ECO:0000256" key="2">
    <source>
        <dbReference type="ARBA" id="ARBA00004123"/>
    </source>
</evidence>
<comment type="function">
    <text evidence="1 9">Core component of nucleosome. Nucleosomes wrap and compact DNA into chromatin, limiting DNA accessibility to the cellular machineries which require DNA as a template. Histones thereby play a central role in transcription regulation, DNA repair, DNA replication and chromosomal stability. DNA accessibility is regulated via a complex set of post-translational modifications of histones, also called histone code, and nucleosome remodeling.</text>
</comment>
<evidence type="ECO:0000256" key="5">
    <source>
        <dbReference type="ARBA" id="ARBA00022454"/>
    </source>
</evidence>
<dbReference type="InterPro" id="IPR001951">
    <property type="entry name" value="Histone_H4"/>
</dbReference>
<comment type="subcellular location">
    <subcellularLocation>
        <location evidence="3">Chromosome</location>
    </subcellularLocation>
    <subcellularLocation>
        <location evidence="2">Nucleus</location>
    </subcellularLocation>
</comment>
<feature type="compositionally biased region" description="Polar residues" evidence="10">
    <location>
        <begin position="2132"/>
        <end position="2144"/>
    </location>
</feature>
<feature type="region of interest" description="Disordered" evidence="10">
    <location>
        <begin position="1"/>
        <end position="39"/>
    </location>
</feature>
<name>A0AAD6QAT0_9ROSI</name>
<evidence type="ECO:0000259" key="11">
    <source>
        <dbReference type="PROSITE" id="PS50250"/>
    </source>
</evidence>
<proteinExistence type="inferred from homology"/>
<feature type="region of interest" description="Disordered" evidence="10">
    <location>
        <begin position="2100"/>
        <end position="2144"/>
    </location>
</feature>
<feature type="compositionally biased region" description="Basic residues" evidence="10">
    <location>
        <begin position="2426"/>
        <end position="2436"/>
    </location>
</feature>
<evidence type="ECO:0000256" key="1">
    <source>
        <dbReference type="ARBA" id="ARBA00002001"/>
    </source>
</evidence>
<dbReference type="InterPro" id="IPR019809">
    <property type="entry name" value="Histone_H4_CS"/>
</dbReference>
<dbReference type="Proteomes" id="UP001164929">
    <property type="component" value="Chromosome 10"/>
</dbReference>
<feature type="compositionally biased region" description="Gly residues" evidence="10">
    <location>
        <begin position="25"/>
        <end position="35"/>
    </location>
</feature>
<feature type="region of interest" description="Disordered" evidence="10">
    <location>
        <begin position="708"/>
        <end position="746"/>
    </location>
</feature>
<dbReference type="InterPro" id="IPR009072">
    <property type="entry name" value="Histone-fold"/>
</dbReference>
<feature type="compositionally biased region" description="Low complexity" evidence="10">
    <location>
        <begin position="1890"/>
        <end position="1904"/>
    </location>
</feature>
<comment type="caution">
    <text evidence="12">The sequence shown here is derived from an EMBL/GenBank/DDBJ whole genome shotgun (WGS) entry which is preliminary data.</text>
</comment>
<feature type="compositionally biased region" description="Polar residues" evidence="10">
    <location>
        <begin position="708"/>
        <end position="718"/>
    </location>
</feature>
<dbReference type="SMART" id="SM00417">
    <property type="entry name" value="H4"/>
    <property type="match status" value="1"/>
</dbReference>
<feature type="compositionally biased region" description="Basic and acidic residues" evidence="10">
    <location>
        <begin position="1287"/>
        <end position="1301"/>
    </location>
</feature>
<evidence type="ECO:0000313" key="13">
    <source>
        <dbReference type="Proteomes" id="UP001164929"/>
    </source>
</evidence>
<evidence type="ECO:0000256" key="7">
    <source>
        <dbReference type="ARBA" id="ARBA00023242"/>
    </source>
</evidence>
<dbReference type="Gene3D" id="1.10.20.10">
    <property type="entry name" value="Histone, subunit A"/>
    <property type="match status" value="1"/>
</dbReference>